<comment type="caution">
    <text evidence="1">The sequence shown here is derived from an EMBL/GenBank/DDBJ whole genome shotgun (WGS) entry which is preliminary data.</text>
</comment>
<dbReference type="Proteomes" id="UP000726105">
    <property type="component" value="Unassembled WGS sequence"/>
</dbReference>
<accession>A0A935IKB5</accession>
<name>A0A935IKB5_9MICO</name>
<dbReference type="AlphaFoldDB" id="A0A935IKB5"/>
<proteinExistence type="predicted"/>
<organism evidence="1 2">
    <name type="scientific">Candidatus Phosphoribacter hodrii</name>
    <dbReference type="NCBI Taxonomy" id="2953743"/>
    <lineage>
        <taxon>Bacteria</taxon>
        <taxon>Bacillati</taxon>
        <taxon>Actinomycetota</taxon>
        <taxon>Actinomycetes</taxon>
        <taxon>Micrococcales</taxon>
        <taxon>Dermatophilaceae</taxon>
        <taxon>Candidatus Phosphoribacter</taxon>
    </lineage>
</organism>
<evidence type="ECO:0000313" key="2">
    <source>
        <dbReference type="Proteomes" id="UP000726105"/>
    </source>
</evidence>
<reference evidence="1 2" key="1">
    <citation type="submission" date="2020-10" db="EMBL/GenBank/DDBJ databases">
        <title>Connecting structure to function with the recovery of over 1000 high-quality activated sludge metagenome-assembled genomes encoding full-length rRNA genes using long-read sequencing.</title>
        <authorList>
            <person name="Singleton C.M."/>
            <person name="Petriglieri F."/>
            <person name="Kristensen J.M."/>
            <person name="Kirkegaard R.H."/>
            <person name="Michaelsen T.Y."/>
            <person name="Andersen M.H."/>
            <person name="Karst S.M."/>
            <person name="Dueholm M.S."/>
            <person name="Nielsen P.H."/>
            <person name="Albertsen M."/>
        </authorList>
    </citation>
    <scope>NUCLEOTIDE SEQUENCE [LARGE SCALE GENOMIC DNA]</scope>
    <source>
        <strain evidence="1">Ega_18-Q3-R5-49_MAXAC.001</strain>
    </source>
</reference>
<protein>
    <submittedName>
        <fullName evidence="1">Uncharacterized protein</fullName>
    </submittedName>
</protein>
<dbReference type="EMBL" id="JADJIB010000002">
    <property type="protein sequence ID" value="MBK7272915.1"/>
    <property type="molecule type" value="Genomic_DNA"/>
</dbReference>
<gene>
    <name evidence="1" type="ORF">IPI13_06975</name>
</gene>
<sequence>MTERRSVTAARARDEMVGLDGTTRLSGAALTVVRDEMAKGQRAPVVMLLVPALVARTGRLPGVGLG</sequence>
<evidence type="ECO:0000313" key="1">
    <source>
        <dbReference type="EMBL" id="MBK7272915.1"/>
    </source>
</evidence>